<keyword evidence="3 6" id="KW-0945">Host-virus interaction</keyword>
<reference evidence="8" key="3">
    <citation type="journal article" date="2000" name="Intervirology">
        <title>Sequence analysis of porcine adenovirus type 3 E1 region, pIX and pIVa2 genes, and two novel open reading frames.</title>
        <authorList>
            <person name="Aggarwal N."/>
            <person name="Mittal S.K."/>
        </authorList>
    </citation>
    <scope>NUCLEOTIDE SEQUENCE</scope>
</reference>
<evidence type="ECO:0000256" key="4">
    <source>
        <dbReference type="ARBA" id="ARBA00023189"/>
    </source>
</evidence>
<comment type="similarity">
    <text evidence="1 6">Belongs to the adenoviridae E1B 19 kDa protein family.</text>
</comment>
<dbReference type="Pfam" id="PF01691">
    <property type="entry name" value="Adeno_E1B_19K"/>
    <property type="match status" value="1"/>
</dbReference>
<organismHost>
    <name type="scientific">Sus scrofa</name>
    <name type="common">Pig</name>
    <dbReference type="NCBI Taxonomy" id="9823"/>
</organismHost>
<keyword evidence="4 6" id="KW-1081">Inhibition of host apoptosis by viral BCL2-like protein</keyword>
<evidence type="ECO:0000256" key="3">
    <source>
        <dbReference type="ARBA" id="ARBA00022581"/>
    </source>
</evidence>
<dbReference type="GO" id="GO:0033668">
    <property type="term" value="P:symbiont-mediated suppression of host apoptosis"/>
    <property type="evidence" value="ECO:0007669"/>
    <property type="project" value="UniProtKB-KW"/>
</dbReference>
<evidence type="ECO:0000313" key="10">
    <source>
        <dbReference type="EMBL" id="CAB41022.1"/>
    </source>
</evidence>
<evidence type="ECO:0000313" key="12">
    <source>
        <dbReference type="Proteomes" id="UP000148028"/>
    </source>
</evidence>
<protein>
    <recommendedName>
        <fullName evidence="6">E1B protein, small T-antigen</fullName>
    </recommendedName>
</protein>
<reference evidence="10 12" key="1">
    <citation type="submission" date="1999-02" db="EMBL/GenBank/DDBJ databases">
        <title>porcine adenovirus serotype 3, complete genome.</title>
        <authorList>
            <person name="Larocque D."/>
            <person name="Malenfant F."/>
            <person name="Massie B."/>
            <person name="Dea S."/>
        </authorList>
    </citation>
    <scope>NUCLEOTIDE SEQUENCE [LARGE SCALE GENOMIC DNA]</scope>
    <source>
        <strain evidence="10">IAF</strain>
    </source>
</reference>
<dbReference type="RefSeq" id="YP_009197.1">
    <property type="nucleotide sequence ID" value="AC_000189.1"/>
</dbReference>
<evidence type="ECO:0000256" key="5">
    <source>
        <dbReference type="ARBA" id="ARBA00023323"/>
    </source>
</evidence>
<dbReference type="EMBL" id="AF247039">
    <property type="protein sequence ID" value="AAF78228.1"/>
    <property type="molecule type" value="Genomic_DNA"/>
</dbReference>
<dbReference type="InterPro" id="IPR002924">
    <property type="entry name" value="Adenovir_t-Ag_E1B_19kDa"/>
</dbReference>
<evidence type="ECO:0000256" key="2">
    <source>
        <dbReference type="ARBA" id="ARBA00022518"/>
    </source>
</evidence>
<dbReference type="Proteomes" id="UP000101284">
    <property type="component" value="Segment"/>
</dbReference>
<keyword evidence="5 6" id="KW-1119">Modulation of host cell apoptosis by virus</keyword>
<keyword evidence="2 6" id="KW-0244">Early protein</keyword>
<evidence type="ECO:0000313" key="9">
    <source>
        <dbReference type="EMBL" id="BAA76960.1"/>
    </source>
</evidence>
<feature type="compositionally biased region" description="Acidic residues" evidence="7">
    <location>
        <begin position="179"/>
        <end position="189"/>
    </location>
</feature>
<dbReference type="OrthoDB" id="16755at10239"/>
<organism evidence="8">
    <name type="scientific">Porcine adenovirus A serotype 3</name>
    <name type="common">PAdV-3</name>
    <name type="synonym">Porcine adenovirus 3</name>
    <dbReference type="NCBI Taxonomy" id="35265"/>
    <lineage>
        <taxon>Viruses</taxon>
        <taxon>Varidnaviria</taxon>
        <taxon>Bamfordvirae</taxon>
        <taxon>Preplasmiviricota</taxon>
        <taxon>Polisuviricotina</taxon>
        <taxon>Pharingeaviricetes</taxon>
        <taxon>Rowavirales</taxon>
        <taxon>Adenoviridae</taxon>
        <taxon>Mastadenovirus</taxon>
        <taxon>Mastadenovirus porcustertium</taxon>
    </lineage>
</organism>
<evidence type="ECO:0000313" key="11">
    <source>
        <dbReference type="Proteomes" id="UP000101284"/>
    </source>
</evidence>
<dbReference type="EMBL" id="AB026117">
    <property type="protein sequence ID" value="BAA76960.1"/>
    <property type="molecule type" value="Genomic_DNA"/>
</dbReference>
<feature type="compositionally biased region" description="Basic and acidic residues" evidence="7">
    <location>
        <begin position="192"/>
        <end position="202"/>
    </location>
</feature>
<accession>Q9WA49</accession>
<evidence type="ECO:0000256" key="6">
    <source>
        <dbReference type="RuleBase" id="RU364111"/>
    </source>
</evidence>
<proteinExistence type="inferred from homology"/>
<name>Q9WA49_ADEP3</name>
<evidence type="ECO:0000256" key="7">
    <source>
        <dbReference type="SAM" id="MobiDB-lite"/>
    </source>
</evidence>
<sequence length="202" mass="22771">MDYQLLAKLTNVNYLRKVIVQGSQNCPWWKKIFSDRFIKVVAEARRQYGQELIEIFVEGERGFGPEFLREGGLYEEAVLKELDFSTLGRTVASVALVCFIFEKLQKHSGWTDEGILSLLVPPLCSLLEARMMAEQVRQGLCIIRMPSAEREMLLPSGSSGSGSGAGMRDQVVPKRPREQEEEEEDEDGMEASGRRLEGPDLV</sequence>
<evidence type="ECO:0000313" key="8">
    <source>
        <dbReference type="EMBL" id="AAF78228.1"/>
    </source>
</evidence>
<evidence type="ECO:0000256" key="1">
    <source>
        <dbReference type="ARBA" id="ARBA00010275"/>
    </source>
</evidence>
<dbReference type="Proteomes" id="UP000148028">
    <property type="component" value="Segment"/>
</dbReference>
<reference evidence="9 11" key="2">
    <citation type="submission" date="1999-04" db="EMBL/GenBank/DDBJ databases">
        <title>Porcine adenovirus serotype 3, complete genome.</title>
        <authorList>
            <person name="Larocque D."/>
        </authorList>
    </citation>
    <scope>NUCLEOTIDE SEQUENCE [LARGE SCALE GENOMIC DNA]</scope>
</reference>
<dbReference type="EMBL" id="AJ237815">
    <property type="protein sequence ID" value="CAB41022.1"/>
    <property type="molecule type" value="Genomic_DNA"/>
</dbReference>
<feature type="region of interest" description="Disordered" evidence="7">
    <location>
        <begin position="152"/>
        <end position="202"/>
    </location>
</feature>
<gene>
    <name evidence="8" type="primary">E1B-1</name>
</gene>